<reference evidence="1" key="1">
    <citation type="submission" date="2023-04" db="EMBL/GenBank/DDBJ databases">
        <title>Ambrosiozyma monospora NBRC 10751.</title>
        <authorList>
            <person name="Ichikawa N."/>
            <person name="Sato H."/>
            <person name="Tonouchi N."/>
        </authorList>
    </citation>
    <scope>NUCLEOTIDE SEQUENCE</scope>
    <source>
        <strain evidence="1">NBRC 10751</strain>
    </source>
</reference>
<accession>A0ACB5U9W3</accession>
<comment type="caution">
    <text evidence="1">The sequence shown here is derived from an EMBL/GenBank/DDBJ whole genome shotgun (WGS) entry which is preliminary data.</text>
</comment>
<protein>
    <submittedName>
        <fullName evidence="1">Unnamed protein product</fullName>
    </submittedName>
</protein>
<name>A0ACB5U9W3_AMBMO</name>
<dbReference type="Proteomes" id="UP001165064">
    <property type="component" value="Unassembled WGS sequence"/>
</dbReference>
<evidence type="ECO:0000313" key="2">
    <source>
        <dbReference type="Proteomes" id="UP001165064"/>
    </source>
</evidence>
<evidence type="ECO:0000313" key="1">
    <source>
        <dbReference type="EMBL" id="GMF05577.1"/>
    </source>
</evidence>
<organism evidence="1 2">
    <name type="scientific">Ambrosiozyma monospora</name>
    <name type="common">Yeast</name>
    <name type="synonym">Endomycopsis monosporus</name>
    <dbReference type="NCBI Taxonomy" id="43982"/>
    <lineage>
        <taxon>Eukaryota</taxon>
        <taxon>Fungi</taxon>
        <taxon>Dikarya</taxon>
        <taxon>Ascomycota</taxon>
        <taxon>Saccharomycotina</taxon>
        <taxon>Pichiomycetes</taxon>
        <taxon>Pichiales</taxon>
        <taxon>Pichiaceae</taxon>
        <taxon>Ambrosiozyma</taxon>
    </lineage>
</organism>
<dbReference type="EMBL" id="BSXS01014505">
    <property type="protein sequence ID" value="GMF05577.1"/>
    <property type="molecule type" value="Genomic_DNA"/>
</dbReference>
<proteinExistence type="predicted"/>
<sequence length="92" mass="10866">MTIDSIDNKANISWMRRERNVQILTDTYYPHFVWWIVTSNKLQGEEIARNESRARAKSDEEEAYSASRTQDEYENAILLMLDKANDPTRIKI</sequence>
<keyword evidence="2" id="KW-1185">Reference proteome</keyword>
<gene>
    <name evidence="1" type="ORF">Amon02_001238600</name>
</gene>